<proteinExistence type="predicted"/>
<dbReference type="RefSeq" id="XP_041192068.1">
    <property type="nucleotide sequence ID" value="XM_041340330.1"/>
</dbReference>
<dbReference type="Proteomes" id="UP000807769">
    <property type="component" value="Unassembled WGS sequence"/>
</dbReference>
<sequence>MLTLHHHSVTDKNDVPPRRCYIKLRKPKAMKIVAKAIKLKMHTAHTTSEDQDDDIGNTFEKNEELNRNQSPFEENEELDRNQVFVDRQDTDVNCDDFTEEITYMEDNDISNAEDPCKHQGYLLSSDDEFNRPHNCKQKHNTDNLSEDLPSPQQYEPQLPHKIHKSKGHVAACNYEVAVQQLIKFAIGDFRGWLASQKFHAQTKDHEILNAILNNINDNGRSHARVDMTDVAHGDYLSEDEITNTIQEYMQVGDGRNESDDADEFYGESEDNEVKHE</sequence>
<protein>
    <submittedName>
        <fullName evidence="2">Uncharacterized protein</fullName>
    </submittedName>
</protein>
<dbReference type="AlphaFoldDB" id="A0A9P7JCL8"/>
<accession>A0A9P7JCL8</accession>
<gene>
    <name evidence="2" type="ORF">BJ212DRAFT_1481922</name>
</gene>
<evidence type="ECO:0000313" key="2">
    <source>
        <dbReference type="EMBL" id="KAG1814732.1"/>
    </source>
</evidence>
<comment type="caution">
    <text evidence="2">The sequence shown here is derived from an EMBL/GenBank/DDBJ whole genome shotgun (WGS) entry which is preliminary data.</text>
</comment>
<reference evidence="2" key="1">
    <citation type="journal article" date="2020" name="New Phytol.">
        <title>Comparative genomics reveals dynamic genome evolution in host specialist ectomycorrhizal fungi.</title>
        <authorList>
            <person name="Lofgren L.A."/>
            <person name="Nguyen N.H."/>
            <person name="Vilgalys R."/>
            <person name="Ruytinx J."/>
            <person name="Liao H.L."/>
            <person name="Branco S."/>
            <person name="Kuo A."/>
            <person name="LaButti K."/>
            <person name="Lipzen A."/>
            <person name="Andreopoulos W."/>
            <person name="Pangilinan J."/>
            <person name="Riley R."/>
            <person name="Hundley H."/>
            <person name="Na H."/>
            <person name="Barry K."/>
            <person name="Grigoriev I.V."/>
            <person name="Stajich J.E."/>
            <person name="Kennedy P.G."/>
        </authorList>
    </citation>
    <scope>NUCLEOTIDE SEQUENCE</scope>
    <source>
        <strain evidence="2">MN1</strain>
    </source>
</reference>
<organism evidence="2 3">
    <name type="scientific">Suillus subaureus</name>
    <dbReference type="NCBI Taxonomy" id="48587"/>
    <lineage>
        <taxon>Eukaryota</taxon>
        <taxon>Fungi</taxon>
        <taxon>Dikarya</taxon>
        <taxon>Basidiomycota</taxon>
        <taxon>Agaricomycotina</taxon>
        <taxon>Agaricomycetes</taxon>
        <taxon>Agaricomycetidae</taxon>
        <taxon>Boletales</taxon>
        <taxon>Suillineae</taxon>
        <taxon>Suillaceae</taxon>
        <taxon>Suillus</taxon>
    </lineage>
</organism>
<feature type="region of interest" description="Disordered" evidence="1">
    <location>
        <begin position="252"/>
        <end position="276"/>
    </location>
</feature>
<dbReference type="EMBL" id="JABBWG010000020">
    <property type="protein sequence ID" value="KAG1814732.1"/>
    <property type="molecule type" value="Genomic_DNA"/>
</dbReference>
<feature type="compositionally biased region" description="Acidic residues" evidence="1">
    <location>
        <begin position="259"/>
        <end position="270"/>
    </location>
</feature>
<evidence type="ECO:0000256" key="1">
    <source>
        <dbReference type="SAM" id="MobiDB-lite"/>
    </source>
</evidence>
<dbReference type="OrthoDB" id="2687567at2759"/>
<dbReference type="GeneID" id="64634346"/>
<keyword evidence="3" id="KW-1185">Reference proteome</keyword>
<evidence type="ECO:0000313" key="3">
    <source>
        <dbReference type="Proteomes" id="UP000807769"/>
    </source>
</evidence>
<feature type="region of interest" description="Disordered" evidence="1">
    <location>
        <begin position="128"/>
        <end position="149"/>
    </location>
</feature>
<name>A0A9P7JCL8_9AGAM</name>